<proteinExistence type="predicted"/>
<gene>
    <name evidence="2" type="ORF">PV10_05466</name>
</gene>
<dbReference type="EMBL" id="KN847523">
    <property type="protein sequence ID" value="KIV90860.1"/>
    <property type="molecule type" value="Genomic_DNA"/>
</dbReference>
<dbReference type="OMA" id="HLCHSRY"/>
<dbReference type="STRING" id="212818.A0A0D1WP77"/>
<feature type="compositionally biased region" description="Basic and acidic residues" evidence="1">
    <location>
        <begin position="279"/>
        <end position="293"/>
    </location>
</feature>
<dbReference type="RefSeq" id="XP_016222434.1">
    <property type="nucleotide sequence ID" value="XM_016370141.1"/>
</dbReference>
<evidence type="ECO:0000313" key="2">
    <source>
        <dbReference type="EMBL" id="KIV90860.1"/>
    </source>
</evidence>
<dbReference type="VEuPathDB" id="FungiDB:PV10_05466"/>
<dbReference type="GeneID" id="27323311"/>
<accession>A0A0D1WP77</accession>
<dbReference type="Proteomes" id="UP000054302">
    <property type="component" value="Unassembled WGS sequence"/>
</dbReference>
<feature type="region of interest" description="Disordered" evidence="1">
    <location>
        <begin position="256"/>
        <end position="300"/>
    </location>
</feature>
<protein>
    <submittedName>
        <fullName evidence="2">Uncharacterized protein</fullName>
    </submittedName>
</protein>
<dbReference type="HOGENOM" id="CLU_075599_0_0_1"/>
<reference evidence="2 3" key="1">
    <citation type="submission" date="2015-01" db="EMBL/GenBank/DDBJ databases">
        <title>The Genome Sequence of Exophiala mesophila CBS40295.</title>
        <authorList>
            <consortium name="The Broad Institute Genomics Platform"/>
            <person name="Cuomo C."/>
            <person name="de Hoog S."/>
            <person name="Gorbushina A."/>
            <person name="Stielow B."/>
            <person name="Teixiera M."/>
            <person name="Abouelleil A."/>
            <person name="Chapman S.B."/>
            <person name="Priest M."/>
            <person name="Young S.K."/>
            <person name="Wortman J."/>
            <person name="Nusbaum C."/>
            <person name="Birren B."/>
        </authorList>
    </citation>
    <scope>NUCLEOTIDE SEQUENCE [LARGE SCALE GENOMIC DNA]</scope>
    <source>
        <strain evidence="2 3">CBS 40295</strain>
    </source>
</reference>
<evidence type="ECO:0000256" key="1">
    <source>
        <dbReference type="SAM" id="MobiDB-lite"/>
    </source>
</evidence>
<keyword evidence="3" id="KW-1185">Reference proteome</keyword>
<dbReference type="AlphaFoldDB" id="A0A0D1WP77"/>
<sequence>MLSTRSGGASKPAVDTSVNKLGYTSFQSHEGIRSPRSPTYMPDPSALTFLPPFDPARILSSSEQPFSTNQVTTMTNSHLKAKLPPPPEEPLTWVWICHLCHSRYPLGVTRRCLVDGHYYCSGEAAQPNLRKRKKRQSCSSEFDYVTWRAWGAWKRKARKILKSPRSLKGCEKCVFPSQCRYPPDPEEDVDQNEIPEIDEETDLGQVQSDGDYIMSESDVNEDNDTVSIPAPVSTANQNINFDQILSNILDDNDDTSMTSDSYIEASSPNKTGKKGKKRVVSEPDDQKTRESNRLKQLIGPDLWNNLEDIDLEPPRME</sequence>
<organism evidence="2 3">
    <name type="scientific">Exophiala mesophila</name>
    <name type="common">Black yeast-like fungus</name>
    <dbReference type="NCBI Taxonomy" id="212818"/>
    <lineage>
        <taxon>Eukaryota</taxon>
        <taxon>Fungi</taxon>
        <taxon>Dikarya</taxon>
        <taxon>Ascomycota</taxon>
        <taxon>Pezizomycotina</taxon>
        <taxon>Eurotiomycetes</taxon>
        <taxon>Chaetothyriomycetidae</taxon>
        <taxon>Chaetothyriales</taxon>
        <taxon>Herpotrichiellaceae</taxon>
        <taxon>Exophiala</taxon>
    </lineage>
</organism>
<evidence type="ECO:0000313" key="3">
    <source>
        <dbReference type="Proteomes" id="UP000054302"/>
    </source>
</evidence>
<dbReference type="OrthoDB" id="5396104at2759"/>
<name>A0A0D1WP77_EXOME</name>